<keyword evidence="2" id="KW-1185">Reference proteome</keyword>
<protein>
    <submittedName>
        <fullName evidence="1">Uncharacterized protein</fullName>
    </submittedName>
</protein>
<accession>A0A067DCQ4</accession>
<reference evidence="1 2" key="1">
    <citation type="submission" date="2014-04" db="EMBL/GenBank/DDBJ databases">
        <authorList>
            <consortium name="International Citrus Genome Consortium"/>
            <person name="Gmitter F."/>
            <person name="Chen C."/>
            <person name="Farmerie W."/>
            <person name="Harkins T."/>
            <person name="Desany B."/>
            <person name="Mohiuddin M."/>
            <person name="Kodira C."/>
            <person name="Borodovsky M."/>
            <person name="Lomsadze A."/>
            <person name="Burns P."/>
            <person name="Jenkins J."/>
            <person name="Prochnik S."/>
            <person name="Shu S."/>
            <person name="Chapman J."/>
            <person name="Pitluck S."/>
            <person name="Schmutz J."/>
            <person name="Rokhsar D."/>
        </authorList>
    </citation>
    <scope>NUCLEOTIDE SEQUENCE</scope>
</reference>
<dbReference type="Proteomes" id="UP000027120">
    <property type="component" value="Unassembled WGS sequence"/>
</dbReference>
<proteinExistence type="predicted"/>
<dbReference type="EMBL" id="KK793112">
    <property type="protein sequence ID" value="KDO36792.1"/>
    <property type="molecule type" value="Genomic_DNA"/>
</dbReference>
<gene>
    <name evidence="1" type="ORF">CISIN_1g040105mg</name>
</gene>
<sequence>QDCESYLWWSIVWWGCQGEDNSSILGGRTEDCEESFEDPESKGKAGLKELENGKIKANPFSTVERGIEKFWCGYDQ</sequence>
<evidence type="ECO:0000313" key="2">
    <source>
        <dbReference type="Proteomes" id="UP000027120"/>
    </source>
</evidence>
<organism evidence="1 2">
    <name type="scientific">Citrus sinensis</name>
    <name type="common">Sweet orange</name>
    <name type="synonym">Citrus aurantium var. sinensis</name>
    <dbReference type="NCBI Taxonomy" id="2711"/>
    <lineage>
        <taxon>Eukaryota</taxon>
        <taxon>Viridiplantae</taxon>
        <taxon>Streptophyta</taxon>
        <taxon>Embryophyta</taxon>
        <taxon>Tracheophyta</taxon>
        <taxon>Spermatophyta</taxon>
        <taxon>Magnoliopsida</taxon>
        <taxon>eudicotyledons</taxon>
        <taxon>Gunneridae</taxon>
        <taxon>Pentapetalae</taxon>
        <taxon>rosids</taxon>
        <taxon>malvids</taxon>
        <taxon>Sapindales</taxon>
        <taxon>Rutaceae</taxon>
        <taxon>Aurantioideae</taxon>
        <taxon>Citrus</taxon>
    </lineage>
</organism>
<dbReference type="AlphaFoldDB" id="A0A067DCQ4"/>
<name>A0A067DCQ4_CITSI</name>
<feature type="non-terminal residue" evidence="1">
    <location>
        <position position="1"/>
    </location>
</feature>
<evidence type="ECO:0000313" key="1">
    <source>
        <dbReference type="EMBL" id="KDO36792.1"/>
    </source>
</evidence>
<dbReference type="SMR" id="A0A067DCQ4"/>